<accession>A0A9D2HHT9</accession>
<proteinExistence type="predicted"/>
<dbReference type="InterPro" id="IPR035895">
    <property type="entry name" value="HPr-like_sf"/>
</dbReference>
<organism evidence="1 2">
    <name type="scientific">Candidatus Lachnoclostridium stercoravium</name>
    <dbReference type="NCBI Taxonomy" id="2838633"/>
    <lineage>
        <taxon>Bacteria</taxon>
        <taxon>Bacillati</taxon>
        <taxon>Bacillota</taxon>
        <taxon>Clostridia</taxon>
        <taxon>Lachnospirales</taxon>
        <taxon>Lachnospiraceae</taxon>
    </lineage>
</organism>
<dbReference type="AlphaFoldDB" id="A0A9D2HHT9"/>
<reference evidence="1" key="1">
    <citation type="journal article" date="2021" name="PeerJ">
        <title>Extensive microbial diversity within the chicken gut microbiome revealed by metagenomics and culture.</title>
        <authorList>
            <person name="Gilroy R."/>
            <person name="Ravi A."/>
            <person name="Getino M."/>
            <person name="Pursley I."/>
            <person name="Horton D.L."/>
            <person name="Alikhan N.F."/>
            <person name="Baker D."/>
            <person name="Gharbi K."/>
            <person name="Hall N."/>
            <person name="Watson M."/>
            <person name="Adriaenssens E.M."/>
            <person name="Foster-Nyarko E."/>
            <person name="Jarju S."/>
            <person name="Secka A."/>
            <person name="Antonio M."/>
            <person name="Oren A."/>
            <person name="Chaudhuri R.R."/>
            <person name="La Ragione R."/>
            <person name="Hildebrand F."/>
            <person name="Pallen M.J."/>
        </authorList>
    </citation>
    <scope>NUCLEOTIDE SEQUENCE</scope>
    <source>
        <strain evidence="1">CHK178-16964</strain>
    </source>
</reference>
<comment type="caution">
    <text evidence="1">The sequence shown here is derived from an EMBL/GenBank/DDBJ whole genome shotgun (WGS) entry which is preliminary data.</text>
</comment>
<evidence type="ECO:0000313" key="1">
    <source>
        <dbReference type="EMBL" id="HJA71127.1"/>
    </source>
</evidence>
<name>A0A9D2HHT9_9FIRM</name>
<reference evidence="1" key="2">
    <citation type="submission" date="2021-04" db="EMBL/GenBank/DDBJ databases">
        <authorList>
            <person name="Gilroy R."/>
        </authorList>
    </citation>
    <scope>NUCLEOTIDE SEQUENCE</scope>
    <source>
        <strain evidence="1">CHK178-16964</strain>
    </source>
</reference>
<sequence length="87" mass="10058">MTTVQISFWDMNSIIKFIEIVESYDYDMELSCGSYAVDARSVLAVFSMQAADNLELRIHSSQCDDLLDDLEVYRVQWNLEHERAAVC</sequence>
<dbReference type="Proteomes" id="UP000823900">
    <property type="component" value="Unassembled WGS sequence"/>
</dbReference>
<gene>
    <name evidence="1" type="ORF">IAA07_06035</name>
</gene>
<evidence type="ECO:0000313" key="2">
    <source>
        <dbReference type="Proteomes" id="UP000823900"/>
    </source>
</evidence>
<dbReference type="SUPFAM" id="SSF55594">
    <property type="entry name" value="HPr-like"/>
    <property type="match status" value="1"/>
</dbReference>
<protein>
    <recommendedName>
        <fullName evidence="3">HPr domain-containing protein</fullName>
    </recommendedName>
</protein>
<dbReference type="EMBL" id="DWZA01000053">
    <property type="protein sequence ID" value="HJA71127.1"/>
    <property type="molecule type" value="Genomic_DNA"/>
</dbReference>
<evidence type="ECO:0008006" key="3">
    <source>
        <dbReference type="Google" id="ProtNLM"/>
    </source>
</evidence>